<protein>
    <submittedName>
        <fullName evidence="1">Uncharacterized protein</fullName>
    </submittedName>
</protein>
<sequence length="266" mass="29383">MPMTHPLCRLRVLALAVLMIVASLAMLSRVHAEEMPGRLEVQAEAELQVVPDRATLNARLWEYTPAIARRKDTVNDPDALREARDRLEVRAAELIRTMEEAGLAREAIHAGSLDVQPEHLPGERYEKGERESLVRTRLERPILLELDDLERLPVVLDALTAARVDALDGVSYDLADRDAATDEALVKALGKARRKASLMAKTLGIDLGEVMAVSETRSPIFQPRTMAMSADARESLPQAEYRPGTITIEAGVSVSWAIDIAPSVRR</sequence>
<organism evidence="1 2">
    <name type="scientific">Halomonas ventosae</name>
    <dbReference type="NCBI Taxonomy" id="229007"/>
    <lineage>
        <taxon>Bacteria</taxon>
        <taxon>Pseudomonadati</taxon>
        <taxon>Pseudomonadota</taxon>
        <taxon>Gammaproteobacteria</taxon>
        <taxon>Oceanospirillales</taxon>
        <taxon>Halomonadaceae</taxon>
        <taxon>Halomonas</taxon>
    </lineage>
</organism>
<dbReference type="Gene3D" id="3.30.70.2970">
    <property type="entry name" value="Protein of unknown function (DUF541), domain 2"/>
    <property type="match status" value="1"/>
</dbReference>
<comment type="caution">
    <text evidence="1">The sequence shown here is derived from an EMBL/GenBank/DDBJ whole genome shotgun (WGS) entry which is preliminary data.</text>
</comment>
<evidence type="ECO:0000313" key="2">
    <source>
        <dbReference type="Proteomes" id="UP000295150"/>
    </source>
</evidence>
<proteinExistence type="predicted"/>
<dbReference type="InterPro" id="IPR052022">
    <property type="entry name" value="26kDa_periplasmic_antigen"/>
</dbReference>
<dbReference type="Proteomes" id="UP000295150">
    <property type="component" value="Unassembled WGS sequence"/>
</dbReference>
<reference evidence="1 2" key="1">
    <citation type="submission" date="2019-03" db="EMBL/GenBank/DDBJ databases">
        <title>Freshwater and sediment microbial communities from various areas in North America, analyzing microbe dynamics in response to fracking.</title>
        <authorList>
            <person name="Lamendella R."/>
        </authorList>
    </citation>
    <scope>NUCLEOTIDE SEQUENCE [LARGE SCALE GENOMIC DNA]</scope>
    <source>
        <strain evidence="1 2">1_TX</strain>
    </source>
</reference>
<dbReference type="RefSeq" id="WP_133483104.1">
    <property type="nucleotide sequence ID" value="NZ_SNWH01000007.1"/>
</dbReference>
<dbReference type="EMBL" id="SNWH01000007">
    <property type="protein sequence ID" value="TDO08728.1"/>
    <property type="molecule type" value="Genomic_DNA"/>
</dbReference>
<gene>
    <name evidence="1" type="ORF">DFO68_107130</name>
</gene>
<name>A0A4R6HKH4_9GAMM</name>
<keyword evidence="2" id="KW-1185">Reference proteome</keyword>
<dbReference type="InterPro" id="IPR007497">
    <property type="entry name" value="SIMPL/DUF541"/>
</dbReference>
<dbReference type="OrthoDB" id="6155254at2"/>
<dbReference type="AlphaFoldDB" id="A0A4R6HKH4"/>
<dbReference type="Pfam" id="PF04402">
    <property type="entry name" value="SIMPL"/>
    <property type="match status" value="1"/>
</dbReference>
<dbReference type="PANTHER" id="PTHR34387:SF1">
    <property type="entry name" value="PERIPLASMIC IMMUNOGENIC PROTEIN"/>
    <property type="match status" value="1"/>
</dbReference>
<dbReference type="GO" id="GO:0006974">
    <property type="term" value="P:DNA damage response"/>
    <property type="evidence" value="ECO:0007669"/>
    <property type="project" value="TreeGrafter"/>
</dbReference>
<accession>A0A4R6HKH4</accession>
<evidence type="ECO:0000313" key="1">
    <source>
        <dbReference type="EMBL" id="TDO08728.1"/>
    </source>
</evidence>
<dbReference type="PANTHER" id="PTHR34387">
    <property type="entry name" value="SLR1258 PROTEIN"/>
    <property type="match status" value="1"/>
</dbReference>
<dbReference type="Gene3D" id="3.30.110.170">
    <property type="entry name" value="Protein of unknown function (DUF541), domain 1"/>
    <property type="match status" value="1"/>
</dbReference>